<comment type="caution">
    <text evidence="2">The sequence shown here is derived from an EMBL/GenBank/DDBJ whole genome shotgun (WGS) entry which is preliminary data.</text>
</comment>
<feature type="region of interest" description="Disordered" evidence="1">
    <location>
        <begin position="33"/>
        <end position="56"/>
    </location>
</feature>
<gene>
    <name evidence="2" type="ORF">I551_8140</name>
</gene>
<feature type="compositionally biased region" description="Basic and acidic residues" evidence="1">
    <location>
        <begin position="33"/>
        <end position="52"/>
    </location>
</feature>
<evidence type="ECO:0000313" key="3">
    <source>
        <dbReference type="Proteomes" id="UP000020681"/>
    </source>
</evidence>
<keyword evidence="3" id="KW-1185">Reference proteome</keyword>
<evidence type="ECO:0000313" key="2">
    <source>
        <dbReference type="EMBL" id="EUA85412.1"/>
    </source>
</evidence>
<protein>
    <submittedName>
        <fullName evidence="2">Glutamate synthase(NADPH) large subunit domain protein</fullName>
    </submittedName>
</protein>
<proteinExistence type="predicted"/>
<sequence>MPKTSVLINASRARIQFSLPVTVLISRCGRCAGRDAQRPGRERVGREPRVHDPQGTGQPIVLQIQVEALSCGVVNMPL</sequence>
<dbReference type="Proteomes" id="UP000020681">
    <property type="component" value="Unassembled WGS sequence"/>
</dbReference>
<dbReference type="EMBL" id="JAOL01000191">
    <property type="protein sequence ID" value="EUA85412.1"/>
    <property type="molecule type" value="Genomic_DNA"/>
</dbReference>
<organism evidence="2 3">
    <name type="scientific">Mycobacterium ulcerans str. Harvey</name>
    <dbReference type="NCBI Taxonomy" id="1299332"/>
    <lineage>
        <taxon>Bacteria</taxon>
        <taxon>Bacillati</taxon>
        <taxon>Actinomycetota</taxon>
        <taxon>Actinomycetes</taxon>
        <taxon>Mycobacteriales</taxon>
        <taxon>Mycobacteriaceae</taxon>
        <taxon>Mycobacterium</taxon>
        <taxon>Mycobacterium ulcerans group</taxon>
    </lineage>
</organism>
<accession>A0ABP3A180</accession>
<name>A0ABP3A180_MYCUL</name>
<reference evidence="2 3" key="1">
    <citation type="submission" date="2014-01" db="EMBL/GenBank/DDBJ databases">
        <authorList>
            <person name="Dobos K."/>
            <person name="Lenaerts A."/>
            <person name="Ordway D."/>
            <person name="DeGroote M.A."/>
            <person name="Parker T."/>
            <person name="Sizemore C."/>
            <person name="Tallon L.J."/>
            <person name="Sadzewicz L.K."/>
            <person name="Sengamalay N."/>
            <person name="Fraser C.M."/>
            <person name="Hine E."/>
            <person name="Shefchek K.A."/>
            <person name="Das S.P."/>
            <person name="Tettelin H."/>
        </authorList>
    </citation>
    <scope>NUCLEOTIDE SEQUENCE [LARGE SCALE GENOMIC DNA]</scope>
    <source>
        <strain evidence="2 3">Harvey</strain>
    </source>
</reference>
<evidence type="ECO:0000256" key="1">
    <source>
        <dbReference type="SAM" id="MobiDB-lite"/>
    </source>
</evidence>